<evidence type="ECO:0000256" key="1">
    <source>
        <dbReference type="ARBA" id="ARBA00022723"/>
    </source>
</evidence>
<feature type="transmembrane region" description="Helical" evidence="3">
    <location>
        <begin position="12"/>
        <end position="28"/>
    </location>
</feature>
<name>A3IRX3_9CHRO</name>
<evidence type="ECO:0000256" key="3">
    <source>
        <dbReference type="SAM" id="Phobius"/>
    </source>
</evidence>
<dbReference type="RefSeq" id="WP_008276131.1">
    <property type="nucleotide sequence ID" value="NZ_AAXW01000020.1"/>
</dbReference>
<keyword evidence="6" id="KW-1185">Reference proteome</keyword>
<dbReference type="Gene3D" id="3.60.21.10">
    <property type="match status" value="1"/>
</dbReference>
<dbReference type="AlphaFoldDB" id="A3IRX3"/>
<protein>
    <submittedName>
        <fullName evidence="5">Metallophosphoesterase</fullName>
    </submittedName>
</protein>
<evidence type="ECO:0000313" key="5">
    <source>
        <dbReference type="EMBL" id="EAZ90824.1"/>
    </source>
</evidence>
<dbReference type="GO" id="GO:0009245">
    <property type="term" value="P:lipid A biosynthetic process"/>
    <property type="evidence" value="ECO:0007669"/>
    <property type="project" value="TreeGrafter"/>
</dbReference>
<dbReference type="PANTHER" id="PTHR31302:SF31">
    <property type="entry name" value="PHOSPHODIESTERASE YAEI"/>
    <property type="match status" value="1"/>
</dbReference>
<dbReference type="Pfam" id="PF00149">
    <property type="entry name" value="Metallophos"/>
    <property type="match status" value="1"/>
</dbReference>
<evidence type="ECO:0000259" key="4">
    <source>
        <dbReference type="Pfam" id="PF00149"/>
    </source>
</evidence>
<dbReference type="eggNOG" id="COG1408">
    <property type="taxonomic scope" value="Bacteria"/>
</dbReference>
<dbReference type="Proteomes" id="UP000003781">
    <property type="component" value="Unassembled WGS sequence"/>
</dbReference>
<dbReference type="InterPro" id="IPR004843">
    <property type="entry name" value="Calcineurin-like_PHP"/>
</dbReference>
<dbReference type="GO" id="GO:0008758">
    <property type="term" value="F:UDP-2,3-diacylglucosamine hydrolase activity"/>
    <property type="evidence" value="ECO:0007669"/>
    <property type="project" value="TreeGrafter"/>
</dbReference>
<keyword evidence="2" id="KW-0378">Hydrolase</keyword>
<keyword evidence="3" id="KW-1133">Transmembrane helix</keyword>
<dbReference type="InterPro" id="IPR051158">
    <property type="entry name" value="Metallophosphoesterase_sf"/>
</dbReference>
<accession>A3IRX3</accession>
<comment type="caution">
    <text evidence="5">The sequence shown here is derived from an EMBL/GenBank/DDBJ whole genome shotgun (WGS) entry which is preliminary data.</text>
</comment>
<reference evidence="5 6" key="1">
    <citation type="submission" date="2007-03" db="EMBL/GenBank/DDBJ databases">
        <authorList>
            <person name="Stal L."/>
            <person name="Ferriera S."/>
            <person name="Johnson J."/>
            <person name="Kravitz S."/>
            <person name="Beeson K."/>
            <person name="Sutton G."/>
            <person name="Rogers Y.-H."/>
            <person name="Friedman R."/>
            <person name="Frazier M."/>
            <person name="Venter J.C."/>
        </authorList>
    </citation>
    <scope>NUCLEOTIDE SEQUENCE [LARGE SCALE GENOMIC DNA]</scope>
    <source>
        <strain evidence="5 6">CCY0110</strain>
    </source>
</reference>
<evidence type="ECO:0000256" key="2">
    <source>
        <dbReference type="ARBA" id="ARBA00022801"/>
    </source>
</evidence>
<dbReference type="SUPFAM" id="SSF56300">
    <property type="entry name" value="Metallo-dependent phosphatases"/>
    <property type="match status" value="1"/>
</dbReference>
<keyword evidence="3" id="KW-0812">Transmembrane</keyword>
<dbReference type="EMBL" id="AAXW01000020">
    <property type="protein sequence ID" value="EAZ90824.1"/>
    <property type="molecule type" value="Genomic_DNA"/>
</dbReference>
<dbReference type="GO" id="GO:0046872">
    <property type="term" value="F:metal ion binding"/>
    <property type="evidence" value="ECO:0007669"/>
    <property type="project" value="UniProtKB-KW"/>
</dbReference>
<gene>
    <name evidence="5" type="ORF">CY0110_30371</name>
</gene>
<keyword evidence="1" id="KW-0479">Metal-binding</keyword>
<proteinExistence type="predicted"/>
<sequence length="298" mass="32735">MKNLPNKAKYTTLGIVGIIALLVIWSFIEPRILNIENETATIPNLPNSWSGQQIAQLTDFQIGLWGDNRGTARRSIAKIVEAKPAIALISGDFLYHPGSNIESEIETTIDIIRPLVDAGIPTYAVLGNHDYGMSSRKAQPSTEQAEKLEIALEKAGIQVLENETVKLELPNSNEPLYLVGVGSLWASRDNVKQSLNTIDNNSPRIVMMHNPDTFEQFPANSAPLAVAGHTHGGQVRIPGFPQWSWLRFTQKDKVYADGWAKGFGTSGNQLYVNPGIGMSIAPIRLFCPPELTFFTLEG</sequence>
<dbReference type="GO" id="GO:0016020">
    <property type="term" value="C:membrane"/>
    <property type="evidence" value="ECO:0007669"/>
    <property type="project" value="GOC"/>
</dbReference>
<evidence type="ECO:0000313" key="6">
    <source>
        <dbReference type="Proteomes" id="UP000003781"/>
    </source>
</evidence>
<dbReference type="OrthoDB" id="9780884at2"/>
<dbReference type="PANTHER" id="PTHR31302">
    <property type="entry name" value="TRANSMEMBRANE PROTEIN WITH METALLOPHOSPHOESTERASE DOMAIN-RELATED"/>
    <property type="match status" value="1"/>
</dbReference>
<organism evidence="5 6">
    <name type="scientific">Crocosphaera chwakensis CCY0110</name>
    <dbReference type="NCBI Taxonomy" id="391612"/>
    <lineage>
        <taxon>Bacteria</taxon>
        <taxon>Bacillati</taxon>
        <taxon>Cyanobacteriota</taxon>
        <taxon>Cyanophyceae</taxon>
        <taxon>Oscillatoriophycideae</taxon>
        <taxon>Chroococcales</taxon>
        <taxon>Aphanothecaceae</taxon>
        <taxon>Crocosphaera</taxon>
        <taxon>Crocosphaera chwakensis</taxon>
    </lineage>
</organism>
<feature type="domain" description="Calcineurin-like phosphoesterase" evidence="4">
    <location>
        <begin position="54"/>
        <end position="232"/>
    </location>
</feature>
<dbReference type="InterPro" id="IPR029052">
    <property type="entry name" value="Metallo-depent_PP-like"/>
</dbReference>
<keyword evidence="3" id="KW-0472">Membrane</keyword>